<evidence type="ECO:0000313" key="3">
    <source>
        <dbReference type="Proteomes" id="UP000593943"/>
    </source>
</evidence>
<accession>A0A7L9SMC6</accession>
<name>A0A7L9SMC6_9BIFI</name>
<dbReference type="Gene3D" id="3.40.50.360">
    <property type="match status" value="1"/>
</dbReference>
<dbReference type="PANTHER" id="PTHR39201">
    <property type="entry name" value="EXPORTED PROTEIN-RELATED"/>
    <property type="match status" value="1"/>
</dbReference>
<dbReference type="PANTHER" id="PTHR39201:SF1">
    <property type="entry name" value="FLAVODOXIN-LIKE DOMAIN-CONTAINING PROTEIN"/>
    <property type="match status" value="1"/>
</dbReference>
<dbReference type="EMBL" id="CP062938">
    <property type="protein sequence ID" value="QOL31096.1"/>
    <property type="molecule type" value="Genomic_DNA"/>
</dbReference>
<evidence type="ECO:0000259" key="1">
    <source>
        <dbReference type="Pfam" id="PF12682"/>
    </source>
</evidence>
<dbReference type="AlphaFoldDB" id="A0A7L9SMC6"/>
<reference evidence="2 3" key="1">
    <citation type="submission" date="2020-10" db="EMBL/GenBank/DDBJ databases">
        <title>Genome sequencing of Bifidobacterium eulemuris_DSMZ_100216.</title>
        <authorList>
            <person name="Kim J."/>
        </authorList>
    </citation>
    <scope>NUCLEOTIDE SEQUENCE [LARGE SCALE GENOMIC DNA]</scope>
    <source>
        <strain evidence="2 3">DSM 100216</strain>
    </source>
</reference>
<feature type="domain" description="Flavodoxin-like" evidence="1">
    <location>
        <begin position="17"/>
        <end position="171"/>
    </location>
</feature>
<proteinExistence type="predicted"/>
<dbReference type="OrthoDB" id="9806505at2"/>
<organism evidence="2 3">
    <name type="scientific">Bifidobacterium eulemuris</name>
    <dbReference type="NCBI Taxonomy" id="1765219"/>
    <lineage>
        <taxon>Bacteria</taxon>
        <taxon>Bacillati</taxon>
        <taxon>Actinomycetota</taxon>
        <taxon>Actinomycetes</taxon>
        <taxon>Bifidobacteriales</taxon>
        <taxon>Bifidobacteriaceae</taxon>
        <taxon>Bifidobacterium</taxon>
    </lineage>
</organism>
<gene>
    <name evidence="2" type="ORF">BE0216_00400</name>
</gene>
<dbReference type="Proteomes" id="UP000593943">
    <property type="component" value="Chromosome"/>
</dbReference>
<sequence length="174" mass="19217">MSVPTRPSIQRRSIMTTLVAYYSAEGYTKRVAETIADATGADLFEITPAEPYTDADLDWRDANSRVVREHDDPTLRETPLDSAAVPDWDSYDTVLIGYPIWWGIAAWPVNGFVTDNDFAGKTVIPFCTSSSSPLGDSDTRLAALADAGDWRPGHRFQSSVSDNDVRKWVESLGI</sequence>
<keyword evidence="3" id="KW-1185">Reference proteome</keyword>
<dbReference type="InterPro" id="IPR008254">
    <property type="entry name" value="Flavodoxin/NO_synth"/>
</dbReference>
<dbReference type="SUPFAM" id="SSF52218">
    <property type="entry name" value="Flavoproteins"/>
    <property type="match status" value="1"/>
</dbReference>
<evidence type="ECO:0000313" key="2">
    <source>
        <dbReference type="EMBL" id="QOL31096.1"/>
    </source>
</evidence>
<dbReference type="GO" id="GO:0010181">
    <property type="term" value="F:FMN binding"/>
    <property type="evidence" value="ECO:0007669"/>
    <property type="project" value="InterPro"/>
</dbReference>
<dbReference type="Pfam" id="PF12682">
    <property type="entry name" value="Flavodoxin_4"/>
    <property type="match status" value="1"/>
</dbReference>
<dbReference type="InterPro" id="IPR029039">
    <property type="entry name" value="Flavoprotein-like_sf"/>
</dbReference>
<dbReference type="KEGG" id="beu:BE0216_00400"/>
<protein>
    <submittedName>
        <fullName evidence="2">Flavodoxin</fullName>
    </submittedName>
</protein>